<dbReference type="InterPro" id="IPR000337">
    <property type="entry name" value="GPCR_3"/>
</dbReference>
<feature type="transmembrane region" description="Helical" evidence="11">
    <location>
        <begin position="567"/>
        <end position="587"/>
    </location>
</feature>
<dbReference type="InterPro" id="IPR038550">
    <property type="entry name" value="GPCR_3_9-Cys_sf"/>
</dbReference>
<dbReference type="RefSeq" id="XP_015281606.1">
    <property type="nucleotide sequence ID" value="XM_015426120.1"/>
</dbReference>
<keyword evidence="3 11" id="KW-0812">Transmembrane</keyword>
<dbReference type="Gene3D" id="2.10.50.30">
    <property type="entry name" value="GPCR, family 3, nine cysteines domain"/>
    <property type="match status" value="1"/>
</dbReference>
<dbReference type="Pfam" id="PF00003">
    <property type="entry name" value="7tm_3"/>
    <property type="match status" value="1"/>
</dbReference>
<dbReference type="InterPro" id="IPR017978">
    <property type="entry name" value="GPCR_3_C"/>
</dbReference>
<dbReference type="PRINTS" id="PR01535">
    <property type="entry name" value="VOMERONASL2R"/>
</dbReference>
<evidence type="ECO:0000256" key="4">
    <source>
        <dbReference type="ARBA" id="ARBA00022729"/>
    </source>
</evidence>
<dbReference type="InterPro" id="IPR001828">
    <property type="entry name" value="ANF_lig-bd_rcpt"/>
</dbReference>
<proteinExistence type="predicted"/>
<dbReference type="PRINTS" id="PR00248">
    <property type="entry name" value="GPCRMGR"/>
</dbReference>
<keyword evidence="10" id="KW-0807">Transducer</keyword>
<evidence type="ECO:0000256" key="3">
    <source>
        <dbReference type="ARBA" id="ARBA00022692"/>
    </source>
</evidence>
<keyword evidence="13" id="KW-1185">Reference proteome</keyword>
<evidence type="ECO:0000256" key="5">
    <source>
        <dbReference type="ARBA" id="ARBA00022989"/>
    </source>
</evidence>
<accession>A0ABM1L6L9</accession>
<dbReference type="GeneID" id="107122968"/>
<keyword evidence="2" id="KW-1003">Cell membrane</keyword>
<dbReference type="CDD" id="cd15283">
    <property type="entry name" value="7tmC_V2R_pheromone"/>
    <property type="match status" value="1"/>
</dbReference>
<name>A0ABM1L6L9_GEKJA</name>
<dbReference type="PANTHER" id="PTHR24061">
    <property type="entry name" value="CALCIUM-SENSING RECEPTOR-RELATED"/>
    <property type="match status" value="1"/>
</dbReference>
<gene>
    <name evidence="14" type="primary">LOC107122968</name>
</gene>
<evidence type="ECO:0000313" key="13">
    <source>
        <dbReference type="Proteomes" id="UP000694871"/>
    </source>
</evidence>
<dbReference type="InterPro" id="IPR000068">
    <property type="entry name" value="GPCR_3_Ca_sens_rcpt-rel"/>
</dbReference>
<evidence type="ECO:0000313" key="14">
    <source>
        <dbReference type="RefSeq" id="XP_015281606.1"/>
    </source>
</evidence>
<dbReference type="Gene3D" id="3.40.50.2300">
    <property type="match status" value="2"/>
</dbReference>
<keyword evidence="8" id="KW-0675">Receptor</keyword>
<dbReference type="InterPro" id="IPR004073">
    <property type="entry name" value="GPCR_3_vmron_rcpt_2"/>
</dbReference>
<organism evidence="13 14">
    <name type="scientific">Gekko japonicus</name>
    <name type="common">Schlegel's Japanese gecko</name>
    <dbReference type="NCBI Taxonomy" id="146911"/>
    <lineage>
        <taxon>Eukaryota</taxon>
        <taxon>Metazoa</taxon>
        <taxon>Chordata</taxon>
        <taxon>Craniata</taxon>
        <taxon>Vertebrata</taxon>
        <taxon>Euteleostomi</taxon>
        <taxon>Lepidosauria</taxon>
        <taxon>Squamata</taxon>
        <taxon>Bifurcata</taxon>
        <taxon>Gekkota</taxon>
        <taxon>Gekkonidae</taxon>
        <taxon>Gekkoninae</taxon>
        <taxon>Gekko</taxon>
    </lineage>
</organism>
<feature type="transmembrane region" description="Helical" evidence="11">
    <location>
        <begin position="687"/>
        <end position="711"/>
    </location>
</feature>
<keyword evidence="9" id="KW-0325">Glycoprotein</keyword>
<evidence type="ECO:0000259" key="12">
    <source>
        <dbReference type="PROSITE" id="PS50259"/>
    </source>
</evidence>
<dbReference type="InterPro" id="IPR011500">
    <property type="entry name" value="GPCR_3_9-Cys_dom"/>
</dbReference>
<sequence length="794" mass="90898">MVFAIKEINENPRLLPNVTLGFRIYDNYLNPRWTYQATLQLLSPWTRLAPNYRCNSQDNLFAITEGLSSATSYLIPSVLGMYKIPQLSYGYSSPAVEDTQFVSLYQMIPNEALQYKGILQLLLHFNWTWVGFFDGIRMNSEWFMKHMVPEFSKNGICLDFINTAYNYGLDKDVREQIKWFGKVYDKLMKTKANVLIFYGDQDAMFFFRLLLRNTKYKDQLKKPKGEVWLLTAHVELTSLPSTRHWLRQYFHGALSVAIHSNEVPGFQEFLLRRSPSNNKGDGFLQDIWALAFSCVFPNSFFRNSQNFISTGDCTGEEKLENHPLPYLETSMTGQSYTIYNAVYMVAHALHAMYLSKSMSNRIIREGKRKELQNLQPWQLHQFLRDVSFNNTAGDNVSLVQNMEGRFDVINWATLPNQSFIKQKVGNIDLQAPADQILSINEDIILWDHWFKQRRPHSVCTESCHPGYRKKKKEGNPFCCYDCAPCPEGKISVQKDMADCFGCTGDHYPNKEKNFCIPKVVTFLSYEEPLGTSLVLITLLFSLITALILGLFTKHHNTPIVKANNRSLTYTLLLSLFLSFLSTFLFIGQPEKMTCLLRQTAFGIIFSVAVSSVLAKTVTVVLAFWATKPESKWRKWVGKRLAKSFVLSCTFIQAVICGLWLAVSPPFLDSDMQSVTEEIILNCNEGSAIMFYCVLGYMGFLATASLSVAFPARKLPDSFNEAKFITFSMLVFCSVWLTFVPTYLSTKGKYMVAVEVFSILASSACLLGFIFLPKCYIIVLKPELNHRGHLIRRKH</sequence>
<evidence type="ECO:0000256" key="9">
    <source>
        <dbReference type="ARBA" id="ARBA00023180"/>
    </source>
</evidence>
<evidence type="ECO:0000256" key="6">
    <source>
        <dbReference type="ARBA" id="ARBA00023040"/>
    </source>
</evidence>
<feature type="transmembrane region" description="Helical" evidence="11">
    <location>
        <begin position="529"/>
        <end position="551"/>
    </location>
</feature>
<feature type="domain" description="G-protein coupled receptors family 3 profile" evidence="12">
    <location>
        <begin position="529"/>
        <end position="793"/>
    </location>
</feature>
<dbReference type="PANTHER" id="PTHR24061:SF599">
    <property type="entry name" value="G-PROTEIN COUPLED RECEPTORS FAMILY 3 PROFILE DOMAIN-CONTAINING PROTEIN"/>
    <property type="match status" value="1"/>
</dbReference>
<dbReference type="SUPFAM" id="SSF53822">
    <property type="entry name" value="Periplasmic binding protein-like I"/>
    <property type="match status" value="1"/>
</dbReference>
<feature type="transmembrane region" description="Helical" evidence="11">
    <location>
        <begin position="599"/>
        <end position="624"/>
    </location>
</feature>
<dbReference type="InterPro" id="IPR017979">
    <property type="entry name" value="GPCR_3_CS"/>
</dbReference>
<keyword evidence="5 11" id="KW-1133">Transmembrane helix</keyword>
<feature type="transmembrane region" description="Helical" evidence="11">
    <location>
        <begin position="749"/>
        <end position="771"/>
    </location>
</feature>
<evidence type="ECO:0000256" key="10">
    <source>
        <dbReference type="ARBA" id="ARBA00023224"/>
    </source>
</evidence>
<evidence type="ECO:0000256" key="1">
    <source>
        <dbReference type="ARBA" id="ARBA00004651"/>
    </source>
</evidence>
<dbReference type="InterPro" id="IPR028082">
    <property type="entry name" value="Peripla_BP_I"/>
</dbReference>
<dbReference type="Pfam" id="PF01094">
    <property type="entry name" value="ANF_receptor"/>
    <property type="match status" value="1"/>
</dbReference>
<dbReference type="Pfam" id="PF07562">
    <property type="entry name" value="NCD3G"/>
    <property type="match status" value="1"/>
</dbReference>
<protein>
    <submittedName>
        <fullName evidence="14">Vomeronasal type-2 receptor 26-like</fullName>
    </submittedName>
</protein>
<comment type="subcellular location">
    <subcellularLocation>
        <location evidence="1">Cell membrane</location>
        <topology evidence="1">Multi-pass membrane protein</topology>
    </subcellularLocation>
</comment>
<evidence type="ECO:0000256" key="11">
    <source>
        <dbReference type="SAM" id="Phobius"/>
    </source>
</evidence>
<dbReference type="PROSITE" id="PS50259">
    <property type="entry name" value="G_PROTEIN_RECEP_F3_4"/>
    <property type="match status" value="1"/>
</dbReference>
<reference evidence="14" key="1">
    <citation type="submission" date="2025-08" db="UniProtKB">
        <authorList>
            <consortium name="RefSeq"/>
        </authorList>
    </citation>
    <scope>IDENTIFICATION</scope>
</reference>
<evidence type="ECO:0000256" key="7">
    <source>
        <dbReference type="ARBA" id="ARBA00023136"/>
    </source>
</evidence>
<dbReference type="PROSITE" id="PS00981">
    <property type="entry name" value="G_PROTEIN_RECEP_F3_3"/>
    <property type="match status" value="1"/>
</dbReference>
<dbReference type="Proteomes" id="UP000694871">
    <property type="component" value="Unplaced"/>
</dbReference>
<keyword evidence="6" id="KW-0297">G-protein coupled receptor</keyword>
<evidence type="ECO:0000256" key="2">
    <source>
        <dbReference type="ARBA" id="ARBA00022475"/>
    </source>
</evidence>
<evidence type="ECO:0000256" key="8">
    <source>
        <dbReference type="ARBA" id="ARBA00023170"/>
    </source>
</evidence>
<feature type="transmembrane region" description="Helical" evidence="11">
    <location>
        <begin position="723"/>
        <end position="743"/>
    </location>
</feature>
<feature type="transmembrane region" description="Helical" evidence="11">
    <location>
        <begin position="644"/>
        <end position="667"/>
    </location>
</feature>
<keyword evidence="7 11" id="KW-0472">Membrane</keyword>
<keyword evidence="4" id="KW-0732">Signal</keyword>